<keyword evidence="9" id="KW-0413">Isomerase</keyword>
<evidence type="ECO:0000259" key="8">
    <source>
        <dbReference type="Pfam" id="PF21621"/>
    </source>
</evidence>
<comment type="cofactor">
    <cofactor evidence="5">
        <name>Zn(2+)</name>
        <dbReference type="ChEBI" id="CHEBI:29105"/>
    </cofactor>
    <text evidence="5">Binds 1 zinc ion per subunit.</text>
</comment>
<dbReference type="AlphaFoldDB" id="A0A6I2UBA3"/>
<feature type="domain" description="Phosphomannose isomerase type I catalytic" evidence="7">
    <location>
        <begin position="7"/>
        <end position="106"/>
    </location>
</feature>
<feature type="binding site" evidence="5">
    <location>
        <position position="117"/>
    </location>
    <ligand>
        <name>Zn(2+)</name>
        <dbReference type="ChEBI" id="CHEBI:29105"/>
    </ligand>
</feature>
<dbReference type="SUPFAM" id="SSF51182">
    <property type="entry name" value="RmlC-like cupins"/>
    <property type="match status" value="1"/>
</dbReference>
<dbReference type="GO" id="GO:0005975">
    <property type="term" value="P:carbohydrate metabolic process"/>
    <property type="evidence" value="ECO:0007669"/>
    <property type="project" value="InterPro"/>
</dbReference>
<dbReference type="CDD" id="cd07010">
    <property type="entry name" value="cupin_PMI_type_I_N_bac"/>
    <property type="match status" value="1"/>
</dbReference>
<feature type="active site" evidence="6">
    <location>
        <position position="195"/>
    </location>
</feature>
<dbReference type="InterPro" id="IPR049071">
    <property type="entry name" value="MPI_cupin_dom"/>
</dbReference>
<feature type="domain" description="Mannose-6-phosphate isomerase cupin" evidence="8">
    <location>
        <begin position="247"/>
        <end position="318"/>
    </location>
</feature>
<evidence type="ECO:0000256" key="4">
    <source>
        <dbReference type="ARBA" id="ARBA00030762"/>
    </source>
</evidence>
<dbReference type="InterPro" id="IPR014710">
    <property type="entry name" value="RmlC-like_jellyroll"/>
</dbReference>
<dbReference type="Pfam" id="PF20511">
    <property type="entry name" value="PMI_typeI_cat"/>
    <property type="match status" value="1"/>
</dbReference>
<dbReference type="EMBL" id="VUNR01000012">
    <property type="protein sequence ID" value="MSU08818.1"/>
    <property type="molecule type" value="Genomic_DNA"/>
</dbReference>
<proteinExistence type="predicted"/>
<keyword evidence="2 5" id="KW-0862">Zinc</keyword>
<evidence type="ECO:0000256" key="1">
    <source>
        <dbReference type="ARBA" id="ARBA00022723"/>
    </source>
</evidence>
<name>A0A6I2UBA3_9FIRM</name>
<dbReference type="GO" id="GO:0004476">
    <property type="term" value="F:mannose-6-phosphate isomerase activity"/>
    <property type="evidence" value="ECO:0007669"/>
    <property type="project" value="InterPro"/>
</dbReference>
<dbReference type="RefSeq" id="WP_154406974.1">
    <property type="nucleotide sequence ID" value="NZ_VUNR01000012.1"/>
</dbReference>
<organism evidence="9 10">
    <name type="scientific">Anaerovibrio slackiae</name>
    <dbReference type="NCBI Taxonomy" id="2652309"/>
    <lineage>
        <taxon>Bacteria</taxon>
        <taxon>Bacillati</taxon>
        <taxon>Bacillota</taxon>
        <taxon>Negativicutes</taxon>
        <taxon>Selenomonadales</taxon>
        <taxon>Selenomonadaceae</taxon>
        <taxon>Anaerovibrio</taxon>
    </lineage>
</organism>
<evidence type="ECO:0000256" key="2">
    <source>
        <dbReference type="ARBA" id="ARBA00022833"/>
    </source>
</evidence>
<dbReference type="InterPro" id="IPR051804">
    <property type="entry name" value="Carb_Metab_Reg_Kinase/Isom"/>
</dbReference>
<feature type="binding site" evidence="5">
    <location>
        <position position="100"/>
    </location>
    <ligand>
        <name>Zn(2+)</name>
        <dbReference type="ChEBI" id="CHEBI:29105"/>
    </ligand>
</feature>
<gene>
    <name evidence="9" type="ORF">FYJ84_07460</name>
</gene>
<evidence type="ECO:0000313" key="10">
    <source>
        <dbReference type="Proteomes" id="UP000433181"/>
    </source>
</evidence>
<dbReference type="PANTHER" id="PTHR42742">
    <property type="entry name" value="TRANSCRIPTIONAL REPRESSOR MPRA"/>
    <property type="match status" value="1"/>
</dbReference>
<dbReference type="Gene3D" id="2.60.120.10">
    <property type="entry name" value="Jelly Rolls"/>
    <property type="match status" value="2"/>
</dbReference>
<evidence type="ECO:0000256" key="6">
    <source>
        <dbReference type="PIRSR" id="PIRSR036894-2"/>
    </source>
</evidence>
<evidence type="ECO:0000313" key="9">
    <source>
        <dbReference type="EMBL" id="MSU08818.1"/>
    </source>
</evidence>
<reference evidence="9 10" key="1">
    <citation type="submission" date="2019-08" db="EMBL/GenBank/DDBJ databases">
        <title>In-depth cultivation of the pig gut microbiome towards novel bacterial diversity and tailored functional studies.</title>
        <authorList>
            <person name="Wylensek D."/>
            <person name="Hitch T.C.A."/>
            <person name="Clavel T."/>
        </authorList>
    </citation>
    <scope>NUCLEOTIDE SEQUENCE [LARGE SCALE GENOMIC DNA]</scope>
    <source>
        <strain evidence="9 10">WCA-693-APC-5D-A</strain>
    </source>
</reference>
<dbReference type="GeneID" id="96778751"/>
<evidence type="ECO:0000256" key="5">
    <source>
        <dbReference type="PIRSR" id="PIRSR036894-1"/>
    </source>
</evidence>
<evidence type="ECO:0000256" key="3">
    <source>
        <dbReference type="ARBA" id="ARBA00029741"/>
    </source>
</evidence>
<dbReference type="InterPro" id="IPR011051">
    <property type="entry name" value="RmlC_Cupin_sf"/>
</dbReference>
<dbReference type="Pfam" id="PF21621">
    <property type="entry name" value="MPI_cupin_dom"/>
    <property type="match status" value="1"/>
</dbReference>
<accession>A0A6I2UBA3</accession>
<protein>
    <recommendedName>
        <fullName evidence="3">Phosphohexomutase</fullName>
    </recommendedName>
    <alternativeName>
        <fullName evidence="4">Phosphomannose isomerase</fullName>
    </alternativeName>
</protein>
<evidence type="ECO:0000259" key="7">
    <source>
        <dbReference type="Pfam" id="PF20511"/>
    </source>
</evidence>
<keyword evidence="1 5" id="KW-0479">Metal-binding</keyword>
<sequence>MSYPLLMQAPVKDYIWGGTKLREKYNKVSAADKLAESWELSCHQDGPSIITNGEAQGKTLTQYIQEQGRGILGSKAQAFENFPIMIKLIDAKDNLSVQVHPDNEYALKNEGEYGKTEMWYVIEAEPGAELLYGVEKKITAQELADSLQNGTITDICHHAPVKKGDVFFIPAGTIHAIGKGILLAEVQQNSNTTYRLYDYGRLGNDGKPRQLHVKQGSEVCSLEPLPLKDEKEIVALSPDCGGELLAACDYFTTYGVKVDGTVSLTAGSESFQTFTVLEGSLTLTAGETLLDMPAGQTVFLPANMGDYQLSGKASLIFTTL</sequence>
<keyword evidence="10" id="KW-1185">Reference proteome</keyword>
<dbReference type="Proteomes" id="UP000433181">
    <property type="component" value="Unassembled WGS sequence"/>
</dbReference>
<dbReference type="GO" id="GO:0008270">
    <property type="term" value="F:zinc ion binding"/>
    <property type="evidence" value="ECO:0007669"/>
    <property type="project" value="InterPro"/>
</dbReference>
<comment type="caution">
    <text evidence="9">The sequence shown here is derived from an EMBL/GenBank/DDBJ whole genome shotgun (WGS) entry which is preliminary data.</text>
</comment>
<feature type="binding site" evidence="5">
    <location>
        <position position="175"/>
    </location>
    <ligand>
        <name>Zn(2+)</name>
        <dbReference type="ChEBI" id="CHEBI:29105"/>
    </ligand>
</feature>
<dbReference type="PIRSF" id="PIRSF036894">
    <property type="entry name" value="PMI_Firm_short"/>
    <property type="match status" value="1"/>
</dbReference>
<dbReference type="InterPro" id="IPR014628">
    <property type="entry name" value="Man6P_isomerase_Firm_short"/>
</dbReference>
<dbReference type="PANTHER" id="PTHR42742:SF3">
    <property type="entry name" value="FRUCTOKINASE"/>
    <property type="match status" value="1"/>
</dbReference>
<dbReference type="InterPro" id="IPR046457">
    <property type="entry name" value="PMI_typeI_cat"/>
</dbReference>